<dbReference type="PROSITE" id="PS51192">
    <property type="entry name" value="HELICASE_ATP_BIND_1"/>
    <property type="match status" value="1"/>
</dbReference>
<comment type="similarity">
    <text evidence="8">Belongs to the DEAD box helicase family. DDX47/RRP3 subfamily.</text>
</comment>
<feature type="domain" description="Helicase C-terminal" evidence="13">
    <location>
        <begin position="326"/>
        <end position="486"/>
    </location>
</feature>
<feature type="region of interest" description="Disordered" evidence="11">
    <location>
        <begin position="498"/>
        <end position="539"/>
    </location>
</feature>
<feature type="compositionally biased region" description="Basic residues" evidence="11">
    <location>
        <begin position="528"/>
        <end position="539"/>
    </location>
</feature>
<dbReference type="Pfam" id="PF00270">
    <property type="entry name" value="DEAD"/>
    <property type="match status" value="1"/>
</dbReference>
<dbReference type="InterPro" id="IPR000629">
    <property type="entry name" value="RNA-helicase_DEAD-box_CS"/>
</dbReference>
<dbReference type="PANTHER" id="PTHR47959:SF24">
    <property type="entry name" value="ATP-DEPENDENT RNA HELICASE"/>
    <property type="match status" value="1"/>
</dbReference>
<gene>
    <name evidence="15" type="ORF">EJB05_08213</name>
</gene>
<evidence type="ECO:0000259" key="12">
    <source>
        <dbReference type="PROSITE" id="PS51192"/>
    </source>
</evidence>
<dbReference type="InterPro" id="IPR014014">
    <property type="entry name" value="RNA_helicase_DEAD_Q_motif"/>
</dbReference>
<evidence type="ECO:0000256" key="1">
    <source>
        <dbReference type="ARBA" id="ARBA00004123"/>
    </source>
</evidence>
<dbReference type="Gene3D" id="3.40.50.300">
    <property type="entry name" value="P-loop containing nucleotide triphosphate hydrolases"/>
    <property type="match status" value="2"/>
</dbReference>
<dbReference type="SUPFAM" id="SSF52540">
    <property type="entry name" value="P-loop containing nucleoside triphosphate hydrolases"/>
    <property type="match status" value="1"/>
</dbReference>
<dbReference type="GO" id="GO:0016787">
    <property type="term" value="F:hydrolase activity"/>
    <property type="evidence" value="ECO:0007669"/>
    <property type="project" value="UniProtKB-KW"/>
</dbReference>
<evidence type="ECO:0000256" key="5">
    <source>
        <dbReference type="ARBA" id="ARBA00022840"/>
    </source>
</evidence>
<keyword evidence="3 10" id="KW-0378">Hydrolase</keyword>
<feature type="short sequence motif" description="Q motif" evidence="9">
    <location>
        <begin position="110"/>
        <end position="138"/>
    </location>
</feature>
<evidence type="ECO:0008006" key="17">
    <source>
        <dbReference type="Google" id="ProtNLM"/>
    </source>
</evidence>
<dbReference type="GO" id="GO:0003723">
    <property type="term" value="F:RNA binding"/>
    <property type="evidence" value="ECO:0007669"/>
    <property type="project" value="UniProtKB-KW"/>
</dbReference>
<dbReference type="GO" id="GO:0005634">
    <property type="term" value="C:nucleus"/>
    <property type="evidence" value="ECO:0007669"/>
    <property type="project" value="UniProtKB-SubCell"/>
</dbReference>
<dbReference type="SMART" id="SM00490">
    <property type="entry name" value="HELICc"/>
    <property type="match status" value="1"/>
</dbReference>
<evidence type="ECO:0000256" key="10">
    <source>
        <dbReference type="RuleBase" id="RU000492"/>
    </source>
</evidence>
<organism evidence="15 16">
    <name type="scientific">Eragrostis curvula</name>
    <name type="common">weeping love grass</name>
    <dbReference type="NCBI Taxonomy" id="38414"/>
    <lineage>
        <taxon>Eukaryota</taxon>
        <taxon>Viridiplantae</taxon>
        <taxon>Streptophyta</taxon>
        <taxon>Embryophyta</taxon>
        <taxon>Tracheophyta</taxon>
        <taxon>Spermatophyta</taxon>
        <taxon>Magnoliopsida</taxon>
        <taxon>Liliopsida</taxon>
        <taxon>Poales</taxon>
        <taxon>Poaceae</taxon>
        <taxon>PACMAD clade</taxon>
        <taxon>Chloridoideae</taxon>
        <taxon>Eragrostideae</taxon>
        <taxon>Eragrostidinae</taxon>
        <taxon>Eragrostis</taxon>
    </lineage>
</organism>
<protein>
    <recommendedName>
        <fullName evidence="17">RNA helicase</fullName>
    </recommendedName>
</protein>
<evidence type="ECO:0000256" key="11">
    <source>
        <dbReference type="SAM" id="MobiDB-lite"/>
    </source>
</evidence>
<proteinExistence type="inferred from homology"/>
<keyword evidence="2 10" id="KW-0547">Nucleotide-binding</keyword>
<evidence type="ECO:0000259" key="14">
    <source>
        <dbReference type="PROSITE" id="PS51195"/>
    </source>
</evidence>
<feature type="compositionally biased region" description="Polar residues" evidence="11">
    <location>
        <begin position="9"/>
        <end position="19"/>
    </location>
</feature>
<dbReference type="PROSITE" id="PS51195">
    <property type="entry name" value="Q_MOTIF"/>
    <property type="match status" value="1"/>
</dbReference>
<dbReference type="GO" id="GO:0003724">
    <property type="term" value="F:RNA helicase activity"/>
    <property type="evidence" value="ECO:0007669"/>
    <property type="project" value="InterPro"/>
</dbReference>
<feature type="region of interest" description="Disordered" evidence="11">
    <location>
        <begin position="1"/>
        <end position="59"/>
    </location>
</feature>
<evidence type="ECO:0000256" key="9">
    <source>
        <dbReference type="PROSITE-ProRule" id="PRU00552"/>
    </source>
</evidence>
<dbReference type="AlphaFoldDB" id="A0A5J9WIP4"/>
<dbReference type="InterPro" id="IPR027417">
    <property type="entry name" value="P-loop_NTPase"/>
</dbReference>
<evidence type="ECO:0000256" key="8">
    <source>
        <dbReference type="ARBA" id="ARBA00024350"/>
    </source>
</evidence>
<dbReference type="GO" id="GO:0005524">
    <property type="term" value="F:ATP binding"/>
    <property type="evidence" value="ECO:0007669"/>
    <property type="project" value="UniProtKB-KW"/>
</dbReference>
<dbReference type="PROSITE" id="PS51194">
    <property type="entry name" value="HELICASE_CTER"/>
    <property type="match status" value="1"/>
</dbReference>
<feature type="compositionally biased region" description="Basic residues" evidence="11">
    <location>
        <begin position="37"/>
        <end position="46"/>
    </location>
</feature>
<name>A0A5J9WIP4_9POAL</name>
<evidence type="ECO:0000259" key="13">
    <source>
        <dbReference type="PROSITE" id="PS51194"/>
    </source>
</evidence>
<dbReference type="PROSITE" id="PS00039">
    <property type="entry name" value="DEAD_ATP_HELICASE"/>
    <property type="match status" value="1"/>
</dbReference>
<dbReference type="GO" id="GO:0005829">
    <property type="term" value="C:cytosol"/>
    <property type="evidence" value="ECO:0007669"/>
    <property type="project" value="TreeGrafter"/>
</dbReference>
<dbReference type="CDD" id="cd18787">
    <property type="entry name" value="SF2_C_DEAD"/>
    <property type="match status" value="1"/>
</dbReference>
<keyword evidence="4 10" id="KW-0347">Helicase</keyword>
<feature type="domain" description="DEAD-box RNA helicase Q" evidence="14">
    <location>
        <begin position="110"/>
        <end position="138"/>
    </location>
</feature>
<dbReference type="PANTHER" id="PTHR47959">
    <property type="entry name" value="ATP-DEPENDENT RNA HELICASE RHLE-RELATED"/>
    <property type="match status" value="1"/>
</dbReference>
<evidence type="ECO:0000313" key="16">
    <source>
        <dbReference type="Proteomes" id="UP000324897"/>
    </source>
</evidence>
<dbReference type="CDD" id="cd17954">
    <property type="entry name" value="DEADc_DDX47"/>
    <property type="match status" value="1"/>
</dbReference>
<dbReference type="InterPro" id="IPR044765">
    <property type="entry name" value="DDX47/Rrp3_DEADc"/>
</dbReference>
<evidence type="ECO:0000256" key="7">
    <source>
        <dbReference type="ARBA" id="ARBA00023242"/>
    </source>
</evidence>
<dbReference type="InterPro" id="IPR050079">
    <property type="entry name" value="DEAD_box_RNA_helicase"/>
</dbReference>
<dbReference type="InterPro" id="IPR011545">
    <property type="entry name" value="DEAD/DEAH_box_helicase_dom"/>
</dbReference>
<keyword evidence="16" id="KW-1185">Reference proteome</keyword>
<accession>A0A5J9WIP4</accession>
<dbReference type="Proteomes" id="UP000324897">
    <property type="component" value="Chromosome 5"/>
</dbReference>
<comment type="subcellular location">
    <subcellularLocation>
        <location evidence="1">Nucleus</location>
    </subcellularLocation>
</comment>
<evidence type="ECO:0000256" key="4">
    <source>
        <dbReference type="ARBA" id="ARBA00022806"/>
    </source>
</evidence>
<feature type="non-terminal residue" evidence="15">
    <location>
        <position position="1"/>
    </location>
</feature>
<dbReference type="InterPro" id="IPR014001">
    <property type="entry name" value="Helicase_ATP-bd"/>
</dbReference>
<keyword evidence="7" id="KW-0539">Nucleus</keyword>
<evidence type="ECO:0000256" key="2">
    <source>
        <dbReference type="ARBA" id="ARBA00022741"/>
    </source>
</evidence>
<dbReference type="EMBL" id="RWGY01000004">
    <property type="protein sequence ID" value="TVU48572.1"/>
    <property type="molecule type" value="Genomic_DNA"/>
</dbReference>
<evidence type="ECO:0000256" key="6">
    <source>
        <dbReference type="ARBA" id="ARBA00022884"/>
    </source>
</evidence>
<evidence type="ECO:0000256" key="3">
    <source>
        <dbReference type="ARBA" id="ARBA00022801"/>
    </source>
</evidence>
<keyword evidence="5 10" id="KW-0067">ATP-binding</keyword>
<dbReference type="SMART" id="SM00487">
    <property type="entry name" value="DEXDc"/>
    <property type="match status" value="1"/>
</dbReference>
<dbReference type="OrthoDB" id="10261904at2759"/>
<comment type="caution">
    <text evidence="15">The sequence shown here is derived from an EMBL/GenBank/DDBJ whole genome shotgun (WGS) entry which is preliminary data.</text>
</comment>
<feature type="domain" description="Helicase ATP-binding" evidence="12">
    <location>
        <begin position="141"/>
        <end position="315"/>
    </location>
</feature>
<reference evidence="15 16" key="1">
    <citation type="journal article" date="2019" name="Sci. Rep.">
        <title>A high-quality genome of Eragrostis curvula grass provides insights into Poaceae evolution and supports new strategies to enhance forage quality.</title>
        <authorList>
            <person name="Carballo J."/>
            <person name="Santos B.A.C.M."/>
            <person name="Zappacosta D."/>
            <person name="Garbus I."/>
            <person name="Selva J.P."/>
            <person name="Gallo C.A."/>
            <person name="Diaz A."/>
            <person name="Albertini E."/>
            <person name="Caccamo M."/>
            <person name="Echenique V."/>
        </authorList>
    </citation>
    <scope>NUCLEOTIDE SEQUENCE [LARGE SCALE GENOMIC DNA]</scope>
    <source>
        <strain evidence="16">cv. Victoria</strain>
        <tissue evidence="15">Leaf</tissue>
    </source>
</reference>
<sequence>LPPFDGSAYQPNNTTQDSLRPNPGTGPAYPLKQAFQPRHRTARFSPRRREPARRSALSRSLAQAGSSVALSLEEAAMAKVDDVVAGAGDKEVDVVAGAGEKEEPAPRLASTFAELGLCSELVEACDAMNWKQPTRIQAETIPHALEGRDLIALAQTGSGKTAAFALPVLQTLLENRDVQQSFFACVLSPTRELAIQIAEQFEALGSAIGLRCAVLVGGVDRMQQVLALGKRPHIVVGTPGRLLDHLKDTKGFSLRKIKYLVLDEADKLLNVEFEKAIDEILNEIPKDRRTFLFSATMTKKVNKLQRACLRNPVKVEAASKYSTVDTLKQVFYFVPADYKDCYLVHVLNERQGSMFMIFVRTCDSTRLLALMLRNLGFKAISISGQMSQDKRLGALNRFKAKDCNIIICTDVASRGLDIQGVNVVINYDIPMNSKDYVHRVGRTARAGQSGFAASLVNQYEAQWFVQIEQLLGKKIDQCKVDKEEVMILKEPISDAKRLALTKMKESGGHKKRRKMGDDEEEVEDRVHSRGSKPSKSRRR</sequence>
<dbReference type="InterPro" id="IPR001650">
    <property type="entry name" value="Helicase_C-like"/>
</dbReference>
<evidence type="ECO:0000313" key="15">
    <source>
        <dbReference type="EMBL" id="TVU48572.1"/>
    </source>
</evidence>
<dbReference type="Pfam" id="PF00271">
    <property type="entry name" value="Helicase_C"/>
    <property type="match status" value="1"/>
</dbReference>
<feature type="compositionally biased region" description="Basic and acidic residues" evidence="11">
    <location>
        <begin position="498"/>
        <end position="508"/>
    </location>
</feature>
<keyword evidence="6" id="KW-0694">RNA-binding</keyword>